<dbReference type="InterPro" id="IPR006143">
    <property type="entry name" value="RND_pump_MFP"/>
</dbReference>
<evidence type="ECO:0000256" key="2">
    <source>
        <dbReference type="ARBA" id="ARBA00009477"/>
    </source>
</evidence>
<name>A0A2S3UT34_9HYPH</name>
<evidence type="ECO:0000259" key="5">
    <source>
        <dbReference type="Pfam" id="PF25876"/>
    </source>
</evidence>
<keyword evidence="3" id="KW-0175">Coiled coil</keyword>
<dbReference type="GO" id="GO:0046677">
    <property type="term" value="P:response to antibiotic"/>
    <property type="evidence" value="ECO:0007669"/>
    <property type="project" value="TreeGrafter"/>
</dbReference>
<dbReference type="RefSeq" id="WP_103222857.1">
    <property type="nucleotide sequence ID" value="NZ_PPCN01000005.1"/>
</dbReference>
<evidence type="ECO:0000256" key="1">
    <source>
        <dbReference type="ARBA" id="ARBA00004196"/>
    </source>
</evidence>
<dbReference type="Gene3D" id="2.40.420.20">
    <property type="match status" value="1"/>
</dbReference>
<dbReference type="InterPro" id="IPR058626">
    <property type="entry name" value="MdtA-like_b-barrel"/>
</dbReference>
<feature type="domain" description="Multidrug resistance protein MdtA-like barrel-sandwich hybrid" evidence="6">
    <location>
        <begin position="59"/>
        <end position="200"/>
    </location>
</feature>
<feature type="domain" description="Multidrug resistance protein MdtA-like alpha-helical hairpin" evidence="5">
    <location>
        <begin position="100"/>
        <end position="168"/>
    </location>
</feature>
<dbReference type="AlphaFoldDB" id="A0A2S3UT34"/>
<dbReference type="GO" id="GO:0005886">
    <property type="term" value="C:plasma membrane"/>
    <property type="evidence" value="ECO:0007669"/>
    <property type="project" value="UniProtKB-SubCell"/>
</dbReference>
<feature type="signal peptide" evidence="4">
    <location>
        <begin position="1"/>
        <end position="25"/>
    </location>
</feature>
<proteinExistence type="inferred from homology"/>
<dbReference type="OrthoDB" id="7811737at2"/>
<sequence>MFDKKNVLLTCLLAFAAVSSTSAFAQKSAPPPAVGVVTLKSQDVTLRADMPGRVVAYGVAEVRPQVSGIIVERLFEEGSAVKKGDPMYRIDKAVYAAVVQQARASVAQARASLTAAEKELSRANKLLLREVVSQQAVDDATAERDAAQAGLLVAQARLKSAQIDLEHTTIKAPLSGIAGRALATQGALATAQQAEPLAIIRQIEKVYVDVTASTADVLRYNRSKLAKGKSDDTGLDPVVTLTLADGLTYDQTGTMRAAEPQVNPKTGVSVLRMEFPNPEQLLLPGLYVQAHLPVELVRDVVLAPQQGISRDRRGQPTALIVNDENIVELRTLKVLGTRGANWIVSEGLKAGDRLIVAGLQRIAPGVTVAAEEQSIENTVVQN</sequence>
<protein>
    <submittedName>
        <fullName evidence="9">Membrane fusion protein (Multidrug efflux system)</fullName>
    </submittedName>
</protein>
<dbReference type="GO" id="GO:0022857">
    <property type="term" value="F:transmembrane transporter activity"/>
    <property type="evidence" value="ECO:0007669"/>
    <property type="project" value="InterPro"/>
</dbReference>
<dbReference type="Gene3D" id="2.40.30.170">
    <property type="match status" value="1"/>
</dbReference>
<dbReference type="InterPro" id="IPR058625">
    <property type="entry name" value="MdtA-like_BSH"/>
</dbReference>
<accession>A0A2S3UT34</accession>
<evidence type="ECO:0000313" key="9">
    <source>
        <dbReference type="EMBL" id="POF30887.1"/>
    </source>
</evidence>
<dbReference type="Gene3D" id="2.40.50.100">
    <property type="match status" value="1"/>
</dbReference>
<dbReference type="Pfam" id="PF25967">
    <property type="entry name" value="RND-MFP_C"/>
    <property type="match status" value="1"/>
</dbReference>
<evidence type="ECO:0000259" key="6">
    <source>
        <dbReference type="Pfam" id="PF25917"/>
    </source>
</evidence>
<evidence type="ECO:0000313" key="10">
    <source>
        <dbReference type="Proteomes" id="UP000236959"/>
    </source>
</evidence>
<dbReference type="PANTHER" id="PTHR30158">
    <property type="entry name" value="ACRA/E-RELATED COMPONENT OF DRUG EFFLUX TRANSPORTER"/>
    <property type="match status" value="1"/>
</dbReference>
<dbReference type="GO" id="GO:0015721">
    <property type="term" value="P:bile acid and bile salt transport"/>
    <property type="evidence" value="ECO:0007669"/>
    <property type="project" value="TreeGrafter"/>
</dbReference>
<dbReference type="Proteomes" id="UP000236959">
    <property type="component" value="Unassembled WGS sequence"/>
</dbReference>
<dbReference type="InterPro" id="IPR058624">
    <property type="entry name" value="MdtA-like_HH"/>
</dbReference>
<keyword evidence="4" id="KW-0732">Signal</keyword>
<organism evidence="9 10">
    <name type="scientific">Roseibium marinum</name>
    <dbReference type="NCBI Taxonomy" id="281252"/>
    <lineage>
        <taxon>Bacteria</taxon>
        <taxon>Pseudomonadati</taxon>
        <taxon>Pseudomonadota</taxon>
        <taxon>Alphaproteobacteria</taxon>
        <taxon>Hyphomicrobiales</taxon>
        <taxon>Stappiaceae</taxon>
        <taxon>Roseibium</taxon>
    </lineage>
</organism>
<gene>
    <name evidence="9" type="ORF">CLV41_10565</name>
</gene>
<dbReference type="Pfam" id="PF25944">
    <property type="entry name" value="Beta-barrel_RND"/>
    <property type="match status" value="1"/>
</dbReference>
<comment type="subcellular location">
    <subcellularLocation>
        <location evidence="1">Cell envelope</location>
    </subcellularLocation>
</comment>
<dbReference type="SUPFAM" id="SSF111369">
    <property type="entry name" value="HlyD-like secretion proteins"/>
    <property type="match status" value="1"/>
</dbReference>
<dbReference type="PANTHER" id="PTHR30158:SF3">
    <property type="entry name" value="MULTIDRUG EFFLUX PUMP SUBUNIT ACRA-RELATED"/>
    <property type="match status" value="1"/>
</dbReference>
<dbReference type="FunFam" id="2.40.420.20:FF:000001">
    <property type="entry name" value="Efflux RND transporter periplasmic adaptor subunit"/>
    <property type="match status" value="1"/>
</dbReference>
<feature type="coiled-coil region" evidence="3">
    <location>
        <begin position="99"/>
        <end position="126"/>
    </location>
</feature>
<feature type="domain" description="Multidrug resistance protein MdtA-like C-terminal permuted SH3" evidence="8">
    <location>
        <begin position="299"/>
        <end position="361"/>
    </location>
</feature>
<feature type="chain" id="PRO_5015571674" evidence="4">
    <location>
        <begin position="26"/>
        <end position="382"/>
    </location>
</feature>
<dbReference type="Gene3D" id="1.10.287.470">
    <property type="entry name" value="Helix hairpin bin"/>
    <property type="match status" value="1"/>
</dbReference>
<evidence type="ECO:0000256" key="4">
    <source>
        <dbReference type="SAM" id="SignalP"/>
    </source>
</evidence>
<keyword evidence="10" id="KW-1185">Reference proteome</keyword>
<dbReference type="Pfam" id="PF25917">
    <property type="entry name" value="BSH_RND"/>
    <property type="match status" value="1"/>
</dbReference>
<dbReference type="NCBIfam" id="TIGR01730">
    <property type="entry name" value="RND_mfp"/>
    <property type="match status" value="1"/>
</dbReference>
<evidence type="ECO:0000256" key="3">
    <source>
        <dbReference type="SAM" id="Coils"/>
    </source>
</evidence>
<evidence type="ECO:0000259" key="7">
    <source>
        <dbReference type="Pfam" id="PF25944"/>
    </source>
</evidence>
<feature type="domain" description="Multidrug resistance protein MdtA-like beta-barrel" evidence="7">
    <location>
        <begin position="206"/>
        <end position="294"/>
    </location>
</feature>
<dbReference type="InterPro" id="IPR058627">
    <property type="entry name" value="MdtA-like_C"/>
</dbReference>
<evidence type="ECO:0000259" key="8">
    <source>
        <dbReference type="Pfam" id="PF25967"/>
    </source>
</evidence>
<dbReference type="EMBL" id="PPCN01000005">
    <property type="protein sequence ID" value="POF30887.1"/>
    <property type="molecule type" value="Genomic_DNA"/>
</dbReference>
<reference evidence="9 10" key="1">
    <citation type="submission" date="2018-01" db="EMBL/GenBank/DDBJ databases">
        <title>Genomic Encyclopedia of Archaeal and Bacterial Type Strains, Phase II (KMG-II): from individual species to whole genera.</title>
        <authorList>
            <person name="Goeker M."/>
        </authorList>
    </citation>
    <scope>NUCLEOTIDE SEQUENCE [LARGE SCALE GENOMIC DNA]</scope>
    <source>
        <strain evidence="9 10">DSM 17023</strain>
    </source>
</reference>
<dbReference type="Pfam" id="PF25876">
    <property type="entry name" value="HH_MFP_RND"/>
    <property type="match status" value="1"/>
</dbReference>
<comment type="caution">
    <text evidence="9">The sequence shown here is derived from an EMBL/GenBank/DDBJ whole genome shotgun (WGS) entry which is preliminary data.</text>
</comment>
<comment type="similarity">
    <text evidence="2">Belongs to the membrane fusion protein (MFP) (TC 8.A.1) family.</text>
</comment>